<keyword evidence="2" id="KW-1133">Transmembrane helix</keyword>
<dbReference type="EMBL" id="JAVKGT010000020">
    <property type="protein sequence ID" value="MDR5712193.1"/>
    <property type="molecule type" value="Genomic_DNA"/>
</dbReference>
<protein>
    <submittedName>
        <fullName evidence="3">DUF3180 domain-containing protein</fullName>
    </submittedName>
</protein>
<feature type="transmembrane region" description="Helical" evidence="2">
    <location>
        <begin position="40"/>
        <end position="61"/>
    </location>
</feature>
<keyword evidence="2" id="KW-0472">Membrane</keyword>
<accession>A0ABU1FUA1</accession>
<evidence type="ECO:0000256" key="1">
    <source>
        <dbReference type="SAM" id="MobiDB-lite"/>
    </source>
</evidence>
<keyword evidence="2" id="KW-0812">Transmembrane</keyword>
<name>A0ABU1FUA1_9MICC</name>
<proteinExistence type="predicted"/>
<dbReference type="Pfam" id="PF11377">
    <property type="entry name" value="DUF3180"/>
    <property type="match status" value="1"/>
</dbReference>
<evidence type="ECO:0000313" key="3">
    <source>
        <dbReference type="EMBL" id="MDR5712193.1"/>
    </source>
</evidence>
<dbReference type="Proteomes" id="UP001260872">
    <property type="component" value="Unassembled WGS sequence"/>
</dbReference>
<evidence type="ECO:0000313" key="4">
    <source>
        <dbReference type="Proteomes" id="UP001260872"/>
    </source>
</evidence>
<evidence type="ECO:0000256" key="2">
    <source>
        <dbReference type="SAM" id="Phobius"/>
    </source>
</evidence>
<feature type="transmembrane region" description="Helical" evidence="2">
    <location>
        <begin position="97"/>
        <end position="117"/>
    </location>
</feature>
<feature type="region of interest" description="Disordered" evidence="1">
    <location>
        <begin position="70"/>
        <end position="89"/>
    </location>
</feature>
<comment type="caution">
    <text evidence="3">The sequence shown here is derived from an EMBL/GenBank/DDBJ whole genome shotgun (WGS) entry which is preliminary data.</text>
</comment>
<sequence>MNQLRPLWLLIIAASAALAGYLATIGMVSAGQSSPVLPLSSAVTLAAVGLIVLVLGIVVGWDQRRLQSAARESQRQKRSGESPSYSRPRRRLHPLQAARVVAAGQACAYAGALIAGWHGGVLLDLGSAAGLRAPNASSALVMMIGGLIWVIIGFVVESLCRIPPEDGGSLGQRDDTTRGFDEEPGTGYARQALPRHIHR</sequence>
<gene>
    <name evidence="3" type="ORF">RH857_08620</name>
</gene>
<feature type="region of interest" description="Disordered" evidence="1">
    <location>
        <begin position="165"/>
        <end position="199"/>
    </location>
</feature>
<reference evidence="4" key="1">
    <citation type="submission" date="2023-07" db="EMBL/GenBank/DDBJ databases">
        <title>Description of three actinobacteria isolated from air of manufacturing shop in a pharmaceutical factory.</title>
        <authorList>
            <person name="Zhang D.-F."/>
        </authorList>
    </citation>
    <scope>NUCLEOTIDE SEQUENCE [LARGE SCALE GENOMIC DNA]</scope>
    <source>
        <strain evidence="4">CCTCC AB 207010</strain>
    </source>
</reference>
<feature type="transmembrane region" description="Helical" evidence="2">
    <location>
        <begin position="137"/>
        <end position="156"/>
    </location>
</feature>
<dbReference type="RefSeq" id="WP_310537573.1">
    <property type="nucleotide sequence ID" value="NZ_BAAAOC010000006.1"/>
</dbReference>
<keyword evidence="4" id="KW-1185">Reference proteome</keyword>
<feature type="compositionally biased region" description="Basic and acidic residues" evidence="1">
    <location>
        <begin position="172"/>
        <end position="181"/>
    </location>
</feature>
<organism evidence="3 4">
    <name type="scientific">Nesterenkonia flava</name>
    <dbReference type="NCBI Taxonomy" id="469799"/>
    <lineage>
        <taxon>Bacteria</taxon>
        <taxon>Bacillati</taxon>
        <taxon>Actinomycetota</taxon>
        <taxon>Actinomycetes</taxon>
        <taxon>Micrococcales</taxon>
        <taxon>Micrococcaceae</taxon>
        <taxon>Nesterenkonia</taxon>
    </lineage>
</organism>
<dbReference type="InterPro" id="IPR021517">
    <property type="entry name" value="DUF3180"/>
</dbReference>